<proteinExistence type="predicted"/>
<dbReference type="EMBL" id="QZWZ01000033">
    <property type="protein sequence ID" value="RJT30859.1"/>
    <property type="molecule type" value="Genomic_DNA"/>
</dbReference>
<reference evidence="2 3" key="1">
    <citation type="submission" date="2018-09" db="EMBL/GenBank/DDBJ databases">
        <title>Mesorhizobium carmichaelinearum sp. nov. isolated from Carmichaelinea spp. root nodules in New Zealand.</title>
        <authorList>
            <person name="De Meyer S.E."/>
        </authorList>
    </citation>
    <scope>NUCLEOTIDE SEQUENCE [LARGE SCALE GENOMIC DNA]</scope>
    <source>
        <strain evidence="2 3">ICMP19557</strain>
    </source>
</reference>
<name>A0A3A5K5W3_9HYPH</name>
<dbReference type="InterPro" id="IPR006342">
    <property type="entry name" value="FkbM_mtfrase"/>
</dbReference>
<protein>
    <submittedName>
        <fullName evidence="2">FkbM family methyltransferase</fullName>
    </submittedName>
</protein>
<keyword evidence="2" id="KW-0489">Methyltransferase</keyword>
<dbReference type="Pfam" id="PF05050">
    <property type="entry name" value="Methyltransf_21"/>
    <property type="match status" value="1"/>
</dbReference>
<dbReference type="RefSeq" id="WP_120017745.1">
    <property type="nucleotide sequence ID" value="NZ_QZWZ01000033.1"/>
</dbReference>
<evidence type="ECO:0000313" key="2">
    <source>
        <dbReference type="EMBL" id="RJT30859.1"/>
    </source>
</evidence>
<sequence length="286" mass="31751">MNELERAIMTSSCMDCAGIAKVPDAGRILDTPNGPIQIMHNGIRVKAGGYHGDWMAQIIRALQGHHEPQEELVFHHILRYVRHNSLVVEVGAFWCYYTLWYLHEIANASAICIEPDPNNLQLGRDNASLNQLENRISFHNGCVGGQPLESLELRCESDGQIRSLPCFDMAAVSKLANERTIEVLHLDVQGAELPFIRSMASAAQRNQLRFVIVSTHHSSISGSRTTHADCRQALLELGAIILAEHDVQQSYSGDGLIAASFFPEDRRIELPPVSLNKAHSSLFPEL</sequence>
<dbReference type="InterPro" id="IPR029063">
    <property type="entry name" value="SAM-dependent_MTases_sf"/>
</dbReference>
<comment type="caution">
    <text evidence="2">The sequence shown here is derived from an EMBL/GenBank/DDBJ whole genome shotgun (WGS) entry which is preliminary data.</text>
</comment>
<accession>A0A3A5K5W3</accession>
<evidence type="ECO:0000313" key="3">
    <source>
        <dbReference type="Proteomes" id="UP000272706"/>
    </source>
</evidence>
<organism evidence="2 3">
    <name type="scientific">Mesorhizobium waimense</name>
    <dbReference type="NCBI Taxonomy" id="1300307"/>
    <lineage>
        <taxon>Bacteria</taxon>
        <taxon>Pseudomonadati</taxon>
        <taxon>Pseudomonadota</taxon>
        <taxon>Alphaproteobacteria</taxon>
        <taxon>Hyphomicrobiales</taxon>
        <taxon>Phyllobacteriaceae</taxon>
        <taxon>Mesorhizobium</taxon>
    </lineage>
</organism>
<feature type="domain" description="Methyltransferase FkbM" evidence="1">
    <location>
        <begin position="106"/>
        <end position="238"/>
    </location>
</feature>
<dbReference type="NCBIfam" id="TIGR01444">
    <property type="entry name" value="fkbM_fam"/>
    <property type="match status" value="1"/>
</dbReference>
<dbReference type="SUPFAM" id="SSF53335">
    <property type="entry name" value="S-adenosyl-L-methionine-dependent methyltransferases"/>
    <property type="match status" value="1"/>
</dbReference>
<dbReference type="GO" id="GO:0032259">
    <property type="term" value="P:methylation"/>
    <property type="evidence" value="ECO:0007669"/>
    <property type="project" value="UniProtKB-KW"/>
</dbReference>
<evidence type="ECO:0000259" key="1">
    <source>
        <dbReference type="Pfam" id="PF05050"/>
    </source>
</evidence>
<dbReference type="GO" id="GO:0008168">
    <property type="term" value="F:methyltransferase activity"/>
    <property type="evidence" value="ECO:0007669"/>
    <property type="project" value="UniProtKB-KW"/>
</dbReference>
<gene>
    <name evidence="2" type="ORF">D3227_29485</name>
</gene>
<dbReference type="Proteomes" id="UP000272706">
    <property type="component" value="Unassembled WGS sequence"/>
</dbReference>
<keyword evidence="2" id="KW-0808">Transferase</keyword>
<dbReference type="OrthoDB" id="8005974at2"/>
<dbReference type="Gene3D" id="3.40.50.150">
    <property type="entry name" value="Vaccinia Virus protein VP39"/>
    <property type="match status" value="1"/>
</dbReference>
<keyword evidence="3" id="KW-1185">Reference proteome</keyword>
<dbReference type="AlphaFoldDB" id="A0A3A5K5W3"/>